<dbReference type="SUPFAM" id="SSF46689">
    <property type="entry name" value="Homeodomain-like"/>
    <property type="match status" value="2"/>
</dbReference>
<dbReference type="Gene3D" id="1.10.10.60">
    <property type="entry name" value="Homeodomain-like"/>
    <property type="match status" value="1"/>
</dbReference>
<organism evidence="5 6">
    <name type="scientific">Paenibacillus sepulcri</name>
    <dbReference type="NCBI Taxonomy" id="359917"/>
    <lineage>
        <taxon>Bacteria</taxon>
        <taxon>Bacillati</taxon>
        <taxon>Bacillota</taxon>
        <taxon>Bacilli</taxon>
        <taxon>Bacillales</taxon>
        <taxon>Paenibacillaceae</taxon>
        <taxon>Paenibacillus</taxon>
    </lineage>
</organism>
<keyword evidence="3" id="KW-0804">Transcription</keyword>
<sequence length="295" mass="33880">MSAIILRLASTVDDSRMPLAIVDCGTQKIMQTESFCWPFHQIVCCSQGEGIVNINKLPCRLISGTVFYIKPNVEHEYVASEQGYHVSWISFNGFLMDSLPALYGLPLHNSNTAIQDRNYPDIHLRVMSILEYIDSPFILERSSVALYGIVVEFFLQFKHKQLLNDCSRNRLIDKATAAFKAAVYDNMEIAKFAEELGVSRQHLSRLFRRRFQMTAKEYYMRLKVLQSKMDILQYPNESIKDIALRLGFVNASHFTKVFHSLVGASPTAFRQTYLNRRLLGDTDHYKVDVIGDMED</sequence>
<evidence type="ECO:0000256" key="3">
    <source>
        <dbReference type="ARBA" id="ARBA00023163"/>
    </source>
</evidence>
<dbReference type="InterPro" id="IPR003313">
    <property type="entry name" value="AraC-bd"/>
</dbReference>
<evidence type="ECO:0000256" key="2">
    <source>
        <dbReference type="ARBA" id="ARBA00023125"/>
    </source>
</evidence>
<evidence type="ECO:0000256" key="1">
    <source>
        <dbReference type="ARBA" id="ARBA00023015"/>
    </source>
</evidence>
<dbReference type="PANTHER" id="PTHR43280">
    <property type="entry name" value="ARAC-FAMILY TRANSCRIPTIONAL REGULATOR"/>
    <property type="match status" value="1"/>
</dbReference>
<dbReference type="SMART" id="SM00342">
    <property type="entry name" value="HTH_ARAC"/>
    <property type="match status" value="1"/>
</dbReference>
<evidence type="ECO:0000259" key="4">
    <source>
        <dbReference type="PROSITE" id="PS01124"/>
    </source>
</evidence>
<dbReference type="Pfam" id="PF02311">
    <property type="entry name" value="AraC_binding"/>
    <property type="match status" value="1"/>
</dbReference>
<dbReference type="InterPro" id="IPR037923">
    <property type="entry name" value="HTH-like"/>
</dbReference>
<protein>
    <submittedName>
        <fullName evidence="5">AraC family transcriptional regulator</fullName>
    </submittedName>
</protein>
<keyword evidence="6" id="KW-1185">Reference proteome</keyword>
<keyword evidence="1" id="KW-0805">Transcription regulation</keyword>
<dbReference type="EMBL" id="JAHZIK010000915">
    <property type="protein sequence ID" value="MBW7457639.1"/>
    <property type="molecule type" value="Genomic_DNA"/>
</dbReference>
<name>A0ABS7C9M2_9BACL</name>
<comment type="caution">
    <text evidence="5">The sequence shown here is derived from an EMBL/GenBank/DDBJ whole genome shotgun (WGS) entry which is preliminary data.</text>
</comment>
<evidence type="ECO:0000313" key="5">
    <source>
        <dbReference type="EMBL" id="MBW7457639.1"/>
    </source>
</evidence>
<gene>
    <name evidence="5" type="ORF">K0U00_26710</name>
</gene>
<accession>A0ABS7C9M2</accession>
<dbReference type="InterPro" id="IPR018060">
    <property type="entry name" value="HTH_AraC"/>
</dbReference>
<evidence type="ECO:0000313" key="6">
    <source>
        <dbReference type="Proteomes" id="UP001519887"/>
    </source>
</evidence>
<dbReference type="PANTHER" id="PTHR43280:SF2">
    <property type="entry name" value="HTH-TYPE TRANSCRIPTIONAL REGULATOR EXSA"/>
    <property type="match status" value="1"/>
</dbReference>
<dbReference type="Pfam" id="PF12833">
    <property type="entry name" value="HTH_18"/>
    <property type="match status" value="1"/>
</dbReference>
<dbReference type="PRINTS" id="PR00032">
    <property type="entry name" value="HTHARAC"/>
</dbReference>
<feature type="domain" description="HTH araC/xylS-type" evidence="4">
    <location>
        <begin position="173"/>
        <end position="272"/>
    </location>
</feature>
<dbReference type="InterPro" id="IPR009057">
    <property type="entry name" value="Homeodomain-like_sf"/>
</dbReference>
<dbReference type="SUPFAM" id="SSF51215">
    <property type="entry name" value="Regulatory protein AraC"/>
    <property type="match status" value="1"/>
</dbReference>
<reference evidence="5 6" key="1">
    <citation type="submission" date="2021-07" db="EMBL/GenBank/DDBJ databases">
        <title>Paenibacillus radiodurans sp. nov., isolated from the southeastern edge of Tengger Desert.</title>
        <authorList>
            <person name="Zhang G."/>
        </authorList>
    </citation>
    <scope>NUCLEOTIDE SEQUENCE [LARGE SCALE GENOMIC DNA]</scope>
    <source>
        <strain evidence="5 6">CCM 7311</strain>
    </source>
</reference>
<dbReference type="Proteomes" id="UP001519887">
    <property type="component" value="Unassembled WGS sequence"/>
</dbReference>
<dbReference type="InterPro" id="IPR020449">
    <property type="entry name" value="Tscrpt_reg_AraC-type_HTH"/>
</dbReference>
<proteinExistence type="predicted"/>
<dbReference type="PROSITE" id="PS01124">
    <property type="entry name" value="HTH_ARAC_FAMILY_2"/>
    <property type="match status" value="1"/>
</dbReference>
<keyword evidence="2" id="KW-0238">DNA-binding</keyword>
<dbReference type="RefSeq" id="WP_210045875.1">
    <property type="nucleotide sequence ID" value="NZ_JBHLVU010000015.1"/>
</dbReference>